<dbReference type="Gene3D" id="1.20.1250.20">
    <property type="entry name" value="MFS general substrate transporter like domains"/>
    <property type="match status" value="1"/>
</dbReference>
<dbReference type="SUPFAM" id="SSF103473">
    <property type="entry name" value="MFS general substrate transporter"/>
    <property type="match status" value="1"/>
</dbReference>
<comment type="caution">
    <text evidence="6">The sequence shown here is derived from an EMBL/GenBank/DDBJ whole genome shotgun (WGS) entry which is preliminary data.</text>
</comment>
<dbReference type="RefSeq" id="WP_004620137.1">
    <property type="nucleotide sequence ID" value="NZ_APMP01000014.1"/>
</dbReference>
<dbReference type="PANTHER" id="PTHR42910:SF1">
    <property type="entry name" value="MAJOR FACILITATOR SUPERFAMILY (MFS) PROFILE DOMAIN-CONTAINING PROTEIN"/>
    <property type="match status" value="1"/>
</dbReference>
<gene>
    <name evidence="6" type="ORF">OR37_02462</name>
</gene>
<keyword evidence="1 4" id="KW-0812">Transmembrane</keyword>
<dbReference type="PANTHER" id="PTHR42910">
    <property type="entry name" value="TRANSPORTER SCO4007-RELATED"/>
    <property type="match status" value="1"/>
</dbReference>
<dbReference type="Proteomes" id="UP000013063">
    <property type="component" value="Unassembled WGS sequence"/>
</dbReference>
<reference evidence="6 7" key="1">
    <citation type="journal article" date="2013" name="Genome Announc.">
        <title>Draft Genome Sequence for Caulobacter sp. Strain OR37, a Bacterium Tolerant to Heavy Metals.</title>
        <authorList>
            <person name="Utturkar S.M."/>
            <person name="Bollmann A."/>
            <person name="Brzoska R.M."/>
            <person name="Klingeman D.M."/>
            <person name="Epstein S.E."/>
            <person name="Palumbo A.V."/>
            <person name="Brown S.D."/>
        </authorList>
    </citation>
    <scope>NUCLEOTIDE SEQUENCE [LARGE SCALE GENOMIC DNA]</scope>
    <source>
        <strain evidence="6 7">OR37</strain>
    </source>
</reference>
<dbReference type="InterPro" id="IPR036259">
    <property type="entry name" value="MFS_trans_sf"/>
</dbReference>
<dbReference type="InterPro" id="IPR011701">
    <property type="entry name" value="MFS"/>
</dbReference>
<accession>R0CZ47</accession>
<dbReference type="EMBL" id="APMP01000014">
    <property type="protein sequence ID" value="ENZ81701.1"/>
    <property type="molecule type" value="Genomic_DNA"/>
</dbReference>
<keyword evidence="7" id="KW-1185">Reference proteome</keyword>
<feature type="transmembrane region" description="Helical" evidence="4">
    <location>
        <begin position="18"/>
        <end position="36"/>
    </location>
</feature>
<organism evidence="6 7">
    <name type="scientific">Caulobacter vibrioides OR37</name>
    <dbReference type="NCBI Taxonomy" id="1292034"/>
    <lineage>
        <taxon>Bacteria</taxon>
        <taxon>Pseudomonadati</taxon>
        <taxon>Pseudomonadota</taxon>
        <taxon>Alphaproteobacteria</taxon>
        <taxon>Caulobacterales</taxon>
        <taxon>Caulobacteraceae</taxon>
        <taxon>Caulobacter</taxon>
    </lineage>
</organism>
<feature type="transmembrane region" description="Helical" evidence="4">
    <location>
        <begin position="248"/>
        <end position="271"/>
    </location>
</feature>
<dbReference type="STRING" id="1292034.OR37_02462"/>
<dbReference type="AlphaFoldDB" id="R0CZ47"/>
<feature type="transmembrane region" description="Helical" evidence="4">
    <location>
        <begin position="220"/>
        <end position="242"/>
    </location>
</feature>
<keyword evidence="2 4" id="KW-1133">Transmembrane helix</keyword>
<evidence type="ECO:0000256" key="1">
    <source>
        <dbReference type="ARBA" id="ARBA00022692"/>
    </source>
</evidence>
<feature type="transmembrane region" description="Helical" evidence="4">
    <location>
        <begin position="343"/>
        <end position="363"/>
    </location>
</feature>
<feature type="transmembrane region" description="Helical" evidence="4">
    <location>
        <begin position="141"/>
        <end position="164"/>
    </location>
</feature>
<dbReference type="OrthoDB" id="9815356at2"/>
<dbReference type="eggNOG" id="COG2814">
    <property type="taxonomic scope" value="Bacteria"/>
</dbReference>
<feature type="transmembrane region" description="Helical" evidence="4">
    <location>
        <begin position="369"/>
        <end position="388"/>
    </location>
</feature>
<feature type="transmembrane region" description="Helical" evidence="4">
    <location>
        <begin position="83"/>
        <end position="101"/>
    </location>
</feature>
<feature type="transmembrane region" description="Helical" evidence="4">
    <location>
        <begin position="170"/>
        <end position="190"/>
    </location>
</feature>
<dbReference type="Pfam" id="PF07690">
    <property type="entry name" value="MFS_1"/>
    <property type="match status" value="1"/>
</dbReference>
<dbReference type="GO" id="GO:0022857">
    <property type="term" value="F:transmembrane transporter activity"/>
    <property type="evidence" value="ECO:0007669"/>
    <property type="project" value="InterPro"/>
</dbReference>
<name>R0CZ47_CAUVI</name>
<evidence type="ECO:0000259" key="5">
    <source>
        <dbReference type="PROSITE" id="PS50850"/>
    </source>
</evidence>
<keyword evidence="3 4" id="KW-0472">Membrane</keyword>
<evidence type="ECO:0000313" key="7">
    <source>
        <dbReference type="Proteomes" id="UP000013063"/>
    </source>
</evidence>
<dbReference type="InterPro" id="IPR020846">
    <property type="entry name" value="MFS_dom"/>
</dbReference>
<feature type="transmembrane region" description="Helical" evidence="4">
    <location>
        <begin position="48"/>
        <end position="71"/>
    </location>
</feature>
<sequence length="394" mass="40473" precursor="true">MTFISARTDVSASPMGRGLTFAMATAAGLAVANIYYNQPMLGLMQRDLPGPLTAFVPTATQLGYAAGLLLLAPLGDRIERKRLIVIQFTALAFALALAALAPSAALVLVASLLVGMAATVAQQIVPLAAHLAPAERRGATVGVVMSGLLCGILLSRTVAGFVATAWGWRAMFWLGAPIAAAAGALMAATLPRSRPDSDLSYGALLGSLGKLWSEFPALRLAAFTQANLFAAFTGFWTILALHLREPRFGLGADVAGLFGIVGVVGVLAAPVAGRVADKRGPHLTIALGAILTLAAWLVFGLWNAIPGLLTGVVLLDFAVQGALVSNQHLVYALKPQARARLNTLFMGAMFLGGAGGSAAAAAAWTWGGWSAVAVLGGGLAAIATLLQISGFRKR</sequence>
<dbReference type="PROSITE" id="PS50850">
    <property type="entry name" value="MFS"/>
    <property type="match status" value="1"/>
</dbReference>
<feature type="domain" description="Major facilitator superfamily (MFS) profile" evidence="5">
    <location>
        <begin position="1"/>
        <end position="394"/>
    </location>
</feature>
<protein>
    <submittedName>
        <fullName evidence="6">Arabinose efflux permease family protein</fullName>
    </submittedName>
</protein>
<dbReference type="CDD" id="cd17324">
    <property type="entry name" value="MFS_NepI_like"/>
    <property type="match status" value="1"/>
</dbReference>
<proteinExistence type="predicted"/>
<evidence type="ECO:0000256" key="3">
    <source>
        <dbReference type="ARBA" id="ARBA00023136"/>
    </source>
</evidence>
<dbReference type="PATRIC" id="fig|1292034.3.peg.2446"/>
<evidence type="ECO:0000256" key="2">
    <source>
        <dbReference type="ARBA" id="ARBA00022989"/>
    </source>
</evidence>
<evidence type="ECO:0000256" key="4">
    <source>
        <dbReference type="SAM" id="Phobius"/>
    </source>
</evidence>
<evidence type="ECO:0000313" key="6">
    <source>
        <dbReference type="EMBL" id="ENZ81701.1"/>
    </source>
</evidence>
<feature type="transmembrane region" description="Helical" evidence="4">
    <location>
        <begin position="283"/>
        <end position="302"/>
    </location>
</feature>